<dbReference type="CDD" id="cd00090">
    <property type="entry name" value="HTH_ARSR"/>
    <property type="match status" value="1"/>
</dbReference>
<protein>
    <submittedName>
        <fullName evidence="2">ROK family transcriptional regulator</fullName>
    </submittedName>
</protein>
<keyword evidence="3" id="KW-1185">Reference proteome</keyword>
<dbReference type="Proteomes" id="UP001500618">
    <property type="component" value="Unassembled WGS sequence"/>
</dbReference>
<gene>
    <name evidence="2" type="ORF">GCM10009765_28140</name>
</gene>
<dbReference type="InterPro" id="IPR036390">
    <property type="entry name" value="WH_DNA-bd_sf"/>
</dbReference>
<organism evidence="2 3">
    <name type="scientific">Fodinicola feengrottensis</name>
    <dbReference type="NCBI Taxonomy" id="435914"/>
    <lineage>
        <taxon>Bacteria</taxon>
        <taxon>Bacillati</taxon>
        <taxon>Actinomycetota</taxon>
        <taxon>Actinomycetes</taxon>
        <taxon>Mycobacteriales</taxon>
        <taxon>Fodinicola</taxon>
    </lineage>
</organism>
<dbReference type="SUPFAM" id="SSF53067">
    <property type="entry name" value="Actin-like ATPase domain"/>
    <property type="match status" value="1"/>
</dbReference>
<dbReference type="Pfam" id="PF00480">
    <property type="entry name" value="ROK"/>
    <property type="match status" value="1"/>
</dbReference>
<dbReference type="Gene3D" id="1.10.10.10">
    <property type="entry name" value="Winged helix-like DNA-binding domain superfamily/Winged helix DNA-binding domain"/>
    <property type="match status" value="1"/>
</dbReference>
<dbReference type="InterPro" id="IPR000600">
    <property type="entry name" value="ROK"/>
</dbReference>
<sequence>MRSGTNLPRVGGFNRSVILDTIRRSPEGVSRVEIAGATGLSAQTVSNIVRRLLQEDLVTETGRAASTGGKPRTLLRTNPTAYFSVGIHIDPDTITLVATDLDGSVRGTVHRRTPRTPSANQVVRQVAGAVRGLLERAQIPVDRLLGLGVACPGPLDLSRGLVLSPPNLPGWHEVPLLAYLQEEFGVPVVVDNDATAAAIGERWAGAGGARMGSFAFLYFGTGVGGGLFLGDQVWRGNSGNAGEFGHITVVPNGTPCFCGNKGCLEAYVRPHAIVAETAAALEKRPADPLPLKLEPSREFADYELICQAAGTHPVARQVIQRAAAKVAIAATSLVNVVDVERIVLGGKGVRYVVDAYKAAISEAVNSRSIARGVRTVQVEPSLIGEDAGARGAAALVLDGAYSPQLATLFSRTD</sequence>
<proteinExistence type="inferred from homology"/>
<dbReference type="PANTHER" id="PTHR18964:SF173">
    <property type="entry name" value="GLUCOKINASE"/>
    <property type="match status" value="1"/>
</dbReference>
<dbReference type="InterPro" id="IPR011991">
    <property type="entry name" value="ArsR-like_HTH"/>
</dbReference>
<dbReference type="InterPro" id="IPR043129">
    <property type="entry name" value="ATPase_NBD"/>
</dbReference>
<dbReference type="EMBL" id="BAAANY010000009">
    <property type="protein sequence ID" value="GAA1677194.1"/>
    <property type="molecule type" value="Genomic_DNA"/>
</dbReference>
<dbReference type="Gene3D" id="3.30.420.40">
    <property type="match status" value="2"/>
</dbReference>
<accession>A0ABN2GV97</accession>
<evidence type="ECO:0000313" key="3">
    <source>
        <dbReference type="Proteomes" id="UP001500618"/>
    </source>
</evidence>
<evidence type="ECO:0000313" key="2">
    <source>
        <dbReference type="EMBL" id="GAA1677194.1"/>
    </source>
</evidence>
<dbReference type="RefSeq" id="WP_163568249.1">
    <property type="nucleotide sequence ID" value="NZ_BAAANY010000009.1"/>
</dbReference>
<reference evidence="2 3" key="1">
    <citation type="journal article" date="2019" name="Int. J. Syst. Evol. Microbiol.">
        <title>The Global Catalogue of Microorganisms (GCM) 10K type strain sequencing project: providing services to taxonomists for standard genome sequencing and annotation.</title>
        <authorList>
            <consortium name="The Broad Institute Genomics Platform"/>
            <consortium name="The Broad Institute Genome Sequencing Center for Infectious Disease"/>
            <person name="Wu L."/>
            <person name="Ma J."/>
        </authorList>
    </citation>
    <scope>NUCLEOTIDE SEQUENCE [LARGE SCALE GENOMIC DNA]</scope>
    <source>
        <strain evidence="2 3">JCM 14718</strain>
    </source>
</reference>
<dbReference type="Pfam" id="PF13412">
    <property type="entry name" value="HTH_24"/>
    <property type="match status" value="1"/>
</dbReference>
<dbReference type="PANTHER" id="PTHR18964">
    <property type="entry name" value="ROK (REPRESSOR, ORF, KINASE) FAMILY"/>
    <property type="match status" value="1"/>
</dbReference>
<comment type="caution">
    <text evidence="2">The sequence shown here is derived from an EMBL/GenBank/DDBJ whole genome shotgun (WGS) entry which is preliminary data.</text>
</comment>
<dbReference type="SUPFAM" id="SSF46785">
    <property type="entry name" value="Winged helix' DNA-binding domain"/>
    <property type="match status" value="1"/>
</dbReference>
<evidence type="ECO:0000256" key="1">
    <source>
        <dbReference type="ARBA" id="ARBA00006479"/>
    </source>
</evidence>
<comment type="similarity">
    <text evidence="1">Belongs to the ROK (NagC/XylR) family.</text>
</comment>
<name>A0ABN2GV97_9ACTN</name>
<dbReference type="InterPro" id="IPR036388">
    <property type="entry name" value="WH-like_DNA-bd_sf"/>
</dbReference>